<proteinExistence type="predicted"/>
<organism evidence="1 2">
    <name type="scientific">Aristaeella lactis</name>
    <dbReference type="NCBI Taxonomy" id="3046383"/>
    <lineage>
        <taxon>Bacteria</taxon>
        <taxon>Bacillati</taxon>
        <taxon>Bacillota</taxon>
        <taxon>Clostridia</taxon>
        <taxon>Eubacteriales</taxon>
        <taxon>Aristaeellaceae</taxon>
        <taxon>Aristaeella</taxon>
    </lineage>
</organism>
<reference evidence="1" key="1">
    <citation type="submission" date="2017-04" db="EMBL/GenBank/DDBJ databases">
        <authorList>
            <person name="Varghese N."/>
            <person name="Submissions S."/>
        </authorList>
    </citation>
    <scope>NUCLEOTIDE SEQUENCE</scope>
    <source>
        <strain evidence="1">WTE2008</strain>
    </source>
</reference>
<sequence>MNGRTLLILTLVLFLLLHCLCAGAEAVSDTLYVKKVENLPEDFIFGMDISSVLAEEASGVKYYDYEGKETDLFRLLADNGINYIRVRVWNDPWDAEGRGFGGGNCDIRNAVEIGRRATACGMKLLVDFHYSDFWADPGKQMVPRAWKGLDIDEKEIKLYEYTLDCMKQLKDAGVDVGMVQLGNETNGALCGEKIWRDIAHLMDAGSRAVREIYPDALIALHFANPENPDSYRTYASKMAYYEQYGLIQYDVFATSYYPYWHGTLDNLSAILTEIAETYNKKVMVMETSYAFTAEDTDFSANTIGDTGGIVKDYPFSVQGQANCIRNITDTIVNRTPAGIGVCYWEGAWITVGTSSWEENHALWEKYGSGWASSYAAVYDPKDAGKYYGGSAVDNHAFFDAAGHALESLKVFRLMRTGNEITPVPDALEEPSVLCDLNMPLSLPETVNAVMTDDSRQAVPVTWNLSEEEDRKMHEGGPAQYVVTGDAGGMEAKCFVSMIEYNYLEDYSFEDGGDAWIVTDLKSASELYVEDKKTDSLTGSKHLHFWSAAQDSVEFTAEQTVSDLPEGRFKFSISVMGGDCGATDIYAYVKVDGTEVARSEQIPITGWNSWNTGTVPAFDHPAGSEVTVGIYVRCQGTGNGAWGKIDDAMLNSLQ</sequence>
<name>A0AC61PN10_9FIRM</name>
<protein>
    <submittedName>
        <fullName evidence="1">Arabinogalactan endo-1,4-beta-galactosidase</fullName>
    </submittedName>
</protein>
<comment type="caution">
    <text evidence="1">The sequence shown here is derived from an EMBL/GenBank/DDBJ whole genome shotgun (WGS) entry which is preliminary data.</text>
</comment>
<gene>
    <name evidence="1" type="ORF">SAMN06297397_2254</name>
</gene>
<evidence type="ECO:0000313" key="2">
    <source>
        <dbReference type="Proteomes" id="UP000192328"/>
    </source>
</evidence>
<keyword evidence="2" id="KW-1185">Reference proteome</keyword>
<evidence type="ECO:0000313" key="1">
    <source>
        <dbReference type="EMBL" id="SMC73358.1"/>
    </source>
</evidence>
<dbReference type="EMBL" id="FWXZ01000004">
    <property type="protein sequence ID" value="SMC73358.1"/>
    <property type="molecule type" value="Genomic_DNA"/>
</dbReference>
<accession>A0AC61PN10</accession>
<dbReference type="Proteomes" id="UP000192328">
    <property type="component" value="Unassembled WGS sequence"/>
</dbReference>